<dbReference type="InterPro" id="IPR018715">
    <property type="entry name" value="DUF2239"/>
</dbReference>
<reference evidence="1 2" key="1">
    <citation type="journal article" date="2011" name="Stand. Genomic Sci.">
        <title>Complete genome sequence of Deinococcus maricopensis type strain (LB-34).</title>
        <authorList>
            <person name="Pukall R."/>
            <person name="Zeytun A."/>
            <person name="Lucas S."/>
            <person name="Lapidus A."/>
            <person name="Hammon N."/>
            <person name="Deshpande S."/>
            <person name="Nolan M."/>
            <person name="Cheng J.F."/>
            <person name="Pitluck S."/>
            <person name="Liolios K."/>
            <person name="Pagani I."/>
            <person name="Mikhailova N."/>
            <person name="Ivanova N."/>
            <person name="Mavromatis K."/>
            <person name="Pati A."/>
            <person name="Tapia R."/>
            <person name="Han C."/>
            <person name="Goodwin L."/>
            <person name="Chen A."/>
            <person name="Palaniappan K."/>
            <person name="Land M."/>
            <person name="Hauser L."/>
            <person name="Chang Y.J."/>
            <person name="Jeffries C.D."/>
            <person name="Brambilla E.M."/>
            <person name="Rohde M."/>
            <person name="Goker M."/>
            <person name="Detter J.C."/>
            <person name="Woyke T."/>
            <person name="Bristow J."/>
            <person name="Eisen J.A."/>
            <person name="Markowitz V."/>
            <person name="Hugenholtz P."/>
            <person name="Kyrpides N.C."/>
            <person name="Klenk H.P."/>
        </authorList>
    </citation>
    <scope>NUCLEOTIDE SEQUENCE [LARGE SCALE GENOMIC DNA]</scope>
    <source>
        <strain evidence="2">DSM 21211 / LMG 22137 / NRRL B-23946 / LB-34</strain>
    </source>
</reference>
<reference evidence="2" key="2">
    <citation type="submission" date="2011-01" db="EMBL/GenBank/DDBJ databases">
        <title>The complete genome of Deinococcus maricopensis DSM 21211.</title>
        <authorList>
            <consortium name="US DOE Joint Genome Institute (JGI-PGF)"/>
            <person name="Lucas S."/>
            <person name="Copeland A."/>
            <person name="Lapidus A."/>
            <person name="Goodwin L."/>
            <person name="Pitluck S."/>
            <person name="Kyrpides N."/>
            <person name="Mavromatis K."/>
            <person name="Pagani I."/>
            <person name="Ivanova N."/>
            <person name="Ovchinnikova G."/>
            <person name="Zeytun A."/>
            <person name="Detter J.C."/>
            <person name="Han C."/>
            <person name="Land M."/>
            <person name="Hauser L."/>
            <person name="Markowitz V."/>
            <person name="Cheng J.-F."/>
            <person name="Hugenholtz P."/>
            <person name="Woyke T."/>
            <person name="Wu D."/>
            <person name="Pukall R."/>
            <person name="Gehrich-Schroeter G."/>
            <person name="Brambilla E."/>
            <person name="Klenk H.-P."/>
            <person name="Eisen J.A."/>
        </authorList>
    </citation>
    <scope>NUCLEOTIDE SEQUENCE [LARGE SCALE GENOMIC DNA]</scope>
    <source>
        <strain evidence="2">DSM 21211 / LMG 22137 / NRRL B-23946 / LB-34</strain>
    </source>
</reference>
<name>E8UAA2_DEIML</name>
<dbReference type="AlphaFoldDB" id="E8UAA2"/>
<dbReference type="Proteomes" id="UP000008635">
    <property type="component" value="Chromosome"/>
</dbReference>
<proteinExistence type="predicted"/>
<dbReference type="eggNOG" id="COG3644">
    <property type="taxonomic scope" value="Bacteria"/>
</dbReference>
<gene>
    <name evidence="1" type="ordered locus">Deima_2353</name>
</gene>
<dbReference type="Pfam" id="PF09998">
    <property type="entry name" value="DUF2239"/>
    <property type="match status" value="1"/>
</dbReference>
<dbReference type="OrthoDB" id="282960at2"/>
<dbReference type="RefSeq" id="WP_013557496.1">
    <property type="nucleotide sequence ID" value="NC_014958.1"/>
</dbReference>
<evidence type="ECO:0008006" key="3">
    <source>
        <dbReference type="Google" id="ProtNLM"/>
    </source>
</evidence>
<protein>
    <recommendedName>
        <fullName evidence="3">DUF2239 domain-containing protein</fullName>
    </recommendedName>
</protein>
<sequence>MDDPVTYTAFTGPYQITSGPLPHVLAHIKHHLDAAPDTPPLLILHDQTATPVDFDLTGTLQDVLDRATPPARPRGRPKLGVTSREVSLLDRHWAWLDAQPSGASATLRRLIDDARKRPPYSTRQAAETLDRAMTLLGGNLPGYEAAARALYAGQHDTFTTHLAAWPDDLRTYVQRLAQATLPTTP</sequence>
<dbReference type="STRING" id="709986.Deima_2353"/>
<dbReference type="KEGG" id="dmr:Deima_2353"/>
<organism evidence="1 2">
    <name type="scientific">Deinococcus maricopensis (strain DSM 21211 / LMG 22137 / NRRL B-23946 / LB-34)</name>
    <dbReference type="NCBI Taxonomy" id="709986"/>
    <lineage>
        <taxon>Bacteria</taxon>
        <taxon>Thermotogati</taxon>
        <taxon>Deinococcota</taxon>
        <taxon>Deinococci</taxon>
        <taxon>Deinococcales</taxon>
        <taxon>Deinococcaceae</taxon>
        <taxon>Deinococcus</taxon>
    </lineage>
</organism>
<evidence type="ECO:0000313" key="1">
    <source>
        <dbReference type="EMBL" id="ADV67991.1"/>
    </source>
</evidence>
<keyword evidence="2" id="KW-1185">Reference proteome</keyword>
<evidence type="ECO:0000313" key="2">
    <source>
        <dbReference type="Proteomes" id="UP000008635"/>
    </source>
</evidence>
<dbReference type="EMBL" id="CP002454">
    <property type="protein sequence ID" value="ADV67991.1"/>
    <property type="molecule type" value="Genomic_DNA"/>
</dbReference>
<dbReference type="HOGENOM" id="CLU_084995_0_0_0"/>
<accession>E8UAA2</accession>